<keyword evidence="1" id="KW-0677">Repeat</keyword>
<proteinExistence type="predicted"/>
<accession>A0A8T3VEM3</accession>
<dbReference type="InterPro" id="IPR051685">
    <property type="entry name" value="Ycf3/AcsC/BcsC/TPR_MFPF"/>
</dbReference>
<comment type="caution">
    <text evidence="4">The sequence shown here is derived from an EMBL/GenBank/DDBJ whole genome shotgun (WGS) entry which is preliminary data.</text>
</comment>
<evidence type="ECO:0000256" key="1">
    <source>
        <dbReference type="ARBA" id="ARBA00022737"/>
    </source>
</evidence>
<feature type="transmembrane region" description="Helical" evidence="3">
    <location>
        <begin position="310"/>
        <end position="329"/>
    </location>
</feature>
<dbReference type="AlphaFoldDB" id="A0A8T3VEM3"/>
<name>A0A8T3VEM3_9EURY</name>
<dbReference type="Proteomes" id="UP000783037">
    <property type="component" value="Unassembled WGS sequence"/>
</dbReference>
<evidence type="ECO:0000313" key="5">
    <source>
        <dbReference type="Proteomes" id="UP000783037"/>
    </source>
</evidence>
<dbReference type="EMBL" id="SUTK01000018">
    <property type="protein sequence ID" value="MBE6501805.1"/>
    <property type="molecule type" value="Genomic_DNA"/>
</dbReference>
<dbReference type="InterPro" id="IPR019734">
    <property type="entry name" value="TPR_rpt"/>
</dbReference>
<gene>
    <name evidence="4" type="ORF">E7Z79_05130</name>
</gene>
<dbReference type="PANTHER" id="PTHR44943:SF8">
    <property type="entry name" value="TPR REPEAT-CONTAINING PROTEIN MJ0263"/>
    <property type="match status" value="1"/>
</dbReference>
<dbReference type="InterPro" id="IPR011990">
    <property type="entry name" value="TPR-like_helical_dom_sf"/>
</dbReference>
<dbReference type="PANTHER" id="PTHR44943">
    <property type="entry name" value="CELLULOSE SYNTHASE OPERON PROTEIN C"/>
    <property type="match status" value="1"/>
</dbReference>
<dbReference type="SUPFAM" id="SSF48452">
    <property type="entry name" value="TPR-like"/>
    <property type="match status" value="1"/>
</dbReference>
<keyword evidence="3" id="KW-0812">Transmembrane</keyword>
<reference evidence="4" key="1">
    <citation type="submission" date="2019-04" db="EMBL/GenBank/DDBJ databases">
        <title>Evolution of Biomass-Degrading Anaerobic Consortia Revealed by Metagenomics.</title>
        <authorList>
            <person name="Peng X."/>
        </authorList>
    </citation>
    <scope>NUCLEOTIDE SEQUENCE</scope>
    <source>
        <strain evidence="4">SIG18</strain>
    </source>
</reference>
<keyword evidence="3" id="KW-0472">Membrane</keyword>
<evidence type="ECO:0000256" key="2">
    <source>
        <dbReference type="ARBA" id="ARBA00022803"/>
    </source>
</evidence>
<evidence type="ECO:0000313" key="4">
    <source>
        <dbReference type="EMBL" id="MBE6501805.1"/>
    </source>
</evidence>
<protein>
    <submittedName>
        <fullName evidence="4">Tetratricopeptide repeat protein</fullName>
    </submittedName>
</protein>
<dbReference type="Gene3D" id="1.25.40.10">
    <property type="entry name" value="Tetratricopeptide repeat domain"/>
    <property type="match status" value="2"/>
</dbReference>
<dbReference type="SMART" id="SM00028">
    <property type="entry name" value="TPR"/>
    <property type="match status" value="3"/>
</dbReference>
<evidence type="ECO:0000256" key="3">
    <source>
        <dbReference type="SAM" id="Phobius"/>
    </source>
</evidence>
<keyword evidence="2" id="KW-0802">TPR repeat</keyword>
<sequence length="335" mass="39137">MSKSIEAAKQYISENNYEEALKLARKRHGKDEVEDYLAILDLLIDADYLPAIEEKGIYYQYYDESHDNGDYGERYFDQYLQKQPKSINLLCDKSLSQFNKGNVEESLKYMDEALDKYDSYSSIEKPRISKKEVLMSKIKLLIQAKRYDDALNHINKYGDKYGWDNESDLYKGQMLQKTGKNKEALTYLDKSLQNEDTIIGFNAKADALYELGEYKEALKNYKYCIGYESKVVDDLELVTNFNYKAAFCCVNMGDDAEAVKHLNKIINMLNEHGRLPKDLEAIYQKCSFEKERIIKKGEVKDEEFRKTRFFSARTSLIILAVILVIYVILRYLGYH</sequence>
<keyword evidence="3" id="KW-1133">Transmembrane helix</keyword>
<dbReference type="RefSeq" id="WP_303738906.1">
    <property type="nucleotide sequence ID" value="NZ_SUTK01000018.1"/>
</dbReference>
<organism evidence="4 5">
    <name type="scientific">Methanobrevibacter thaueri</name>
    <dbReference type="NCBI Taxonomy" id="190975"/>
    <lineage>
        <taxon>Archaea</taxon>
        <taxon>Methanobacteriati</taxon>
        <taxon>Methanobacteriota</taxon>
        <taxon>Methanomada group</taxon>
        <taxon>Methanobacteria</taxon>
        <taxon>Methanobacteriales</taxon>
        <taxon>Methanobacteriaceae</taxon>
        <taxon>Methanobrevibacter</taxon>
    </lineage>
</organism>